<organism evidence="2 3">
    <name type="scientific">Deinococcus hopiensis KR-140</name>
    <dbReference type="NCBI Taxonomy" id="695939"/>
    <lineage>
        <taxon>Bacteria</taxon>
        <taxon>Thermotogati</taxon>
        <taxon>Deinococcota</taxon>
        <taxon>Deinococci</taxon>
        <taxon>Deinococcales</taxon>
        <taxon>Deinococcaceae</taxon>
        <taxon>Deinococcus</taxon>
    </lineage>
</organism>
<dbReference type="EMBL" id="FWWU01000010">
    <property type="protein sequence ID" value="SMB97253.1"/>
    <property type="molecule type" value="Genomic_DNA"/>
</dbReference>
<feature type="compositionally biased region" description="Basic and acidic residues" evidence="1">
    <location>
        <begin position="22"/>
        <end position="35"/>
    </location>
</feature>
<dbReference type="Proteomes" id="UP000192582">
    <property type="component" value="Unassembled WGS sequence"/>
</dbReference>
<name>A0A1W1VVG6_9DEIO</name>
<keyword evidence="3" id="KW-1185">Reference proteome</keyword>
<dbReference type="AlphaFoldDB" id="A0A1W1VVG6"/>
<feature type="compositionally biased region" description="Pro residues" evidence="1">
    <location>
        <begin position="196"/>
        <end position="207"/>
    </location>
</feature>
<evidence type="ECO:0000313" key="2">
    <source>
        <dbReference type="EMBL" id="SMB97253.1"/>
    </source>
</evidence>
<feature type="compositionally biased region" description="Low complexity" evidence="1">
    <location>
        <begin position="185"/>
        <end position="195"/>
    </location>
</feature>
<protein>
    <submittedName>
        <fullName evidence="2">Uncharacterized protein</fullName>
    </submittedName>
</protein>
<evidence type="ECO:0000313" key="3">
    <source>
        <dbReference type="Proteomes" id="UP000192582"/>
    </source>
</evidence>
<feature type="region of interest" description="Disordered" evidence="1">
    <location>
        <begin position="1"/>
        <end position="62"/>
    </location>
</feature>
<evidence type="ECO:0000256" key="1">
    <source>
        <dbReference type="SAM" id="MobiDB-lite"/>
    </source>
</evidence>
<reference evidence="2 3" key="1">
    <citation type="submission" date="2017-04" db="EMBL/GenBank/DDBJ databases">
        <authorList>
            <person name="Afonso C.L."/>
            <person name="Miller P.J."/>
            <person name="Scott M.A."/>
            <person name="Spackman E."/>
            <person name="Goraichik I."/>
            <person name="Dimitrov K.M."/>
            <person name="Suarez D.L."/>
            <person name="Swayne D.E."/>
        </authorList>
    </citation>
    <scope>NUCLEOTIDE SEQUENCE [LARGE SCALE GENOMIC DNA]</scope>
    <source>
        <strain evidence="2 3">KR-140</strain>
    </source>
</reference>
<sequence>MRGGLQATAVHLSRSGGWPGRPDNREGRGAGETIRHPRPRAPRAPPRLPVQSRTQKACHRPRARLGSVHPEQVHMHFRRHPAAHVREHPPVSRFLVELTARPRSGVNLIPLHSHHHPHSATSTATSCSSTASCAPSPTGRALVTCTPGAPSRSSALKPRGPLTALQPTPCASPALQTARGRRAPDTTTARASARTPPVPPTSRPPLPATGVVDAGRGDGHPEAEAASEDRASAPGGENQAAVQGGGVLGGLPYGLGVIRSVPAAAQRCTSARVHP</sequence>
<accession>A0A1W1VVG6</accession>
<feature type="compositionally biased region" description="Basic and acidic residues" evidence="1">
    <location>
        <begin position="215"/>
        <end position="231"/>
    </location>
</feature>
<gene>
    <name evidence="2" type="ORF">SAMN00790413_06453</name>
</gene>
<proteinExistence type="predicted"/>
<feature type="region of interest" description="Disordered" evidence="1">
    <location>
        <begin position="112"/>
        <end position="243"/>
    </location>
</feature>
<feature type="compositionally biased region" description="Low complexity" evidence="1">
    <location>
        <begin position="119"/>
        <end position="138"/>
    </location>
</feature>